<keyword evidence="2" id="KW-1133">Transmembrane helix</keyword>
<dbReference type="PATRIC" id="fig|455632.4.peg.3439"/>
<keyword evidence="2" id="KW-0472">Membrane</keyword>
<feature type="compositionally biased region" description="Low complexity" evidence="1">
    <location>
        <begin position="72"/>
        <end position="108"/>
    </location>
</feature>
<feature type="region of interest" description="Disordered" evidence="1">
    <location>
        <begin position="1"/>
        <end position="185"/>
    </location>
</feature>
<feature type="compositionally biased region" description="Low complexity" evidence="1">
    <location>
        <begin position="157"/>
        <end position="183"/>
    </location>
</feature>
<keyword evidence="2" id="KW-0812">Transmembrane</keyword>
<feature type="transmembrane region" description="Helical" evidence="2">
    <location>
        <begin position="249"/>
        <end position="268"/>
    </location>
</feature>
<name>B1VM88_STRGG</name>
<evidence type="ECO:0000313" key="3">
    <source>
        <dbReference type="EMBL" id="BAG20198.1"/>
    </source>
</evidence>
<feature type="region of interest" description="Disordered" evidence="1">
    <location>
        <begin position="275"/>
        <end position="356"/>
    </location>
</feature>
<feature type="compositionally biased region" description="Basic and acidic residues" evidence="1">
    <location>
        <begin position="25"/>
        <end position="39"/>
    </location>
</feature>
<feature type="compositionally biased region" description="Low complexity" evidence="1">
    <location>
        <begin position="121"/>
        <end position="146"/>
    </location>
</feature>
<evidence type="ECO:0008006" key="5">
    <source>
        <dbReference type="Google" id="ProtNLM"/>
    </source>
</evidence>
<sequence>MSGPEQRDEHRHENDPTGNGIVNHGPEKTPHTDPDRPHGESAGPEPGETGEAPEPTPPARVDDEAAEDPDEQAPGTTEATPGTGEPESAADAGAQPLAADAASEAPGAGTETSAAGVSPQTPAAGGTETSAGAASEAPGADAAAETLPVGTSEIPDAGKASASASAKAPGSASAKALGSASGASDDDEVFGTLTDLFARDRGAPATEALDEVALRRMLHGAVRELAPSEGTLDHLHRAVPARRARRRQAVVGAAAAALLIGTAVPAFVHVATSDGPSAARPAIAGHGEQAQGGNGDETGPEAPGRRSVEPTERESEGSAGEADPAPSPTAAEGSDPDGTVTGEETGSPSAEFASLPVCDPSQLGVASAGTDAPGADGTVYGSFKIANVSGTDCTVSSNGTVGFTALGAADPLKIGVVQHAAGDAASGLPDPSQEPDTVLLKPTMAYEVRFAWVPTDTCPAVGPSPSPTPPTDGAGGSVGEGGTDQPSGVDAQSLNEDGGGAAEGSVAVTHTPETGAPTAETKIPNACSGTIYRTGVLATS</sequence>
<feature type="compositionally biased region" description="Basic and acidic residues" evidence="1">
    <location>
        <begin position="1"/>
        <end position="15"/>
    </location>
</feature>
<feature type="compositionally biased region" description="Basic and acidic residues" evidence="1">
    <location>
        <begin position="303"/>
        <end position="316"/>
    </location>
</feature>
<organism evidence="3 4">
    <name type="scientific">Streptomyces griseus subsp. griseus (strain JCM 4626 / CBS 651.72 / NBRC 13350 / KCC S-0626 / ISP 5235)</name>
    <dbReference type="NCBI Taxonomy" id="455632"/>
    <lineage>
        <taxon>Bacteria</taxon>
        <taxon>Bacillati</taxon>
        <taxon>Actinomycetota</taxon>
        <taxon>Actinomycetes</taxon>
        <taxon>Kitasatosporales</taxon>
        <taxon>Streptomycetaceae</taxon>
        <taxon>Streptomyces</taxon>
    </lineage>
</organism>
<gene>
    <name evidence="3" type="ordered locus">SGR_3369</name>
</gene>
<evidence type="ECO:0000256" key="1">
    <source>
        <dbReference type="SAM" id="MobiDB-lite"/>
    </source>
</evidence>
<accession>B1VM88</accession>
<feature type="compositionally biased region" description="Gly residues" evidence="1">
    <location>
        <begin position="473"/>
        <end position="482"/>
    </location>
</feature>
<feature type="compositionally biased region" description="Polar residues" evidence="1">
    <location>
        <begin position="110"/>
        <end position="120"/>
    </location>
</feature>
<protein>
    <recommendedName>
        <fullName evidence="5">DUF4232 domain-containing protein</fullName>
    </recommendedName>
</protein>
<dbReference type="HOGENOM" id="CLU_041425_0_0_11"/>
<dbReference type="Proteomes" id="UP000001685">
    <property type="component" value="Chromosome"/>
</dbReference>
<dbReference type="KEGG" id="sgr:SGR_3369"/>
<reference evidence="4" key="1">
    <citation type="journal article" date="2008" name="J. Bacteriol.">
        <title>Genome sequence of the streptomycin-producing microorganism Streptomyces griseus IFO 13350.</title>
        <authorList>
            <person name="Ohnishi Y."/>
            <person name="Ishikawa J."/>
            <person name="Hara H."/>
            <person name="Suzuki H."/>
            <person name="Ikenoya M."/>
            <person name="Ikeda H."/>
            <person name="Yamashita A."/>
            <person name="Hattori M."/>
            <person name="Horinouchi S."/>
        </authorList>
    </citation>
    <scope>NUCLEOTIDE SEQUENCE [LARGE SCALE GENOMIC DNA]</scope>
    <source>
        <strain evidence="4">JCM 4626 / NBRC 13350</strain>
    </source>
</reference>
<evidence type="ECO:0000313" key="4">
    <source>
        <dbReference type="Proteomes" id="UP000001685"/>
    </source>
</evidence>
<feature type="region of interest" description="Disordered" evidence="1">
    <location>
        <begin position="459"/>
        <end position="524"/>
    </location>
</feature>
<dbReference type="RefSeq" id="WP_012379845.1">
    <property type="nucleotide sequence ID" value="NC_010572.1"/>
</dbReference>
<dbReference type="AlphaFoldDB" id="B1VM88"/>
<feature type="compositionally biased region" description="Polar residues" evidence="1">
    <location>
        <begin position="484"/>
        <end position="495"/>
    </location>
</feature>
<dbReference type="EMBL" id="AP009493">
    <property type="protein sequence ID" value="BAG20198.1"/>
    <property type="molecule type" value="Genomic_DNA"/>
</dbReference>
<feature type="compositionally biased region" description="Low complexity" evidence="1">
    <location>
        <begin position="42"/>
        <end position="53"/>
    </location>
</feature>
<dbReference type="eggNOG" id="ENOG503342J">
    <property type="taxonomic scope" value="Bacteria"/>
</dbReference>
<evidence type="ECO:0000256" key="2">
    <source>
        <dbReference type="SAM" id="Phobius"/>
    </source>
</evidence>
<proteinExistence type="predicted"/>